<evidence type="ECO:0000313" key="4">
    <source>
        <dbReference type="Proteomes" id="UP000681720"/>
    </source>
</evidence>
<dbReference type="Gene3D" id="6.10.140.1060">
    <property type="match status" value="1"/>
</dbReference>
<dbReference type="AlphaFoldDB" id="A0A8S3DKA5"/>
<evidence type="ECO:0000259" key="1">
    <source>
        <dbReference type="Pfam" id="PF12781"/>
    </source>
</evidence>
<sequence length="58" mass="6482">LLRKEEELKIELAKLEDQLLEDLANATGNILENKELLESLNKTKEKSATITSALEESA</sequence>
<protein>
    <recommendedName>
        <fullName evidence="1">Dynein heavy chain ATP-binding dynein motor region domain-containing protein</fullName>
    </recommendedName>
</protein>
<dbReference type="Pfam" id="PF12781">
    <property type="entry name" value="AAA_9"/>
    <property type="match status" value="1"/>
</dbReference>
<comment type="caution">
    <text evidence="3">The sequence shown here is derived from an EMBL/GenBank/DDBJ whole genome shotgun (WGS) entry which is preliminary data.</text>
</comment>
<accession>A0A8S3DKA5</accession>
<reference evidence="3" key="1">
    <citation type="submission" date="2021-02" db="EMBL/GenBank/DDBJ databases">
        <authorList>
            <person name="Nowell W R."/>
        </authorList>
    </citation>
    <scope>NUCLEOTIDE SEQUENCE</scope>
</reference>
<dbReference type="EMBL" id="CAJOBH010154084">
    <property type="protein sequence ID" value="CAF4856313.1"/>
    <property type="molecule type" value="Genomic_DNA"/>
</dbReference>
<dbReference type="EMBL" id="CAJOBJ010218585">
    <property type="protein sequence ID" value="CAF5027879.1"/>
    <property type="molecule type" value="Genomic_DNA"/>
</dbReference>
<dbReference type="InterPro" id="IPR035706">
    <property type="entry name" value="AAA_9"/>
</dbReference>
<feature type="domain" description="Dynein heavy chain ATP-binding dynein motor region" evidence="1">
    <location>
        <begin position="1"/>
        <end position="50"/>
    </location>
</feature>
<evidence type="ECO:0000313" key="2">
    <source>
        <dbReference type="EMBL" id="CAF4856313.1"/>
    </source>
</evidence>
<gene>
    <name evidence="2" type="ORF">BYL167_LOCUS50404</name>
    <name evidence="3" type="ORF">GIL414_LOCUS58733</name>
</gene>
<dbReference type="Proteomes" id="UP000681720">
    <property type="component" value="Unassembled WGS sequence"/>
</dbReference>
<feature type="non-terminal residue" evidence="3">
    <location>
        <position position="1"/>
    </location>
</feature>
<organism evidence="3 4">
    <name type="scientific">Rotaria magnacalcarata</name>
    <dbReference type="NCBI Taxonomy" id="392030"/>
    <lineage>
        <taxon>Eukaryota</taxon>
        <taxon>Metazoa</taxon>
        <taxon>Spiralia</taxon>
        <taxon>Gnathifera</taxon>
        <taxon>Rotifera</taxon>
        <taxon>Eurotatoria</taxon>
        <taxon>Bdelloidea</taxon>
        <taxon>Philodinida</taxon>
        <taxon>Philodinidae</taxon>
        <taxon>Rotaria</taxon>
    </lineage>
</organism>
<dbReference type="Proteomes" id="UP000681967">
    <property type="component" value="Unassembled WGS sequence"/>
</dbReference>
<evidence type="ECO:0000313" key="3">
    <source>
        <dbReference type="EMBL" id="CAF5027879.1"/>
    </source>
</evidence>
<feature type="non-terminal residue" evidence="3">
    <location>
        <position position="58"/>
    </location>
</feature>
<name>A0A8S3DKA5_9BILA</name>
<proteinExistence type="predicted"/>